<dbReference type="Pfam" id="PF02230">
    <property type="entry name" value="Abhydrolase_2"/>
    <property type="match status" value="1"/>
</dbReference>
<dbReference type="Gene3D" id="3.40.50.1820">
    <property type="entry name" value="alpha/beta hydrolase"/>
    <property type="match status" value="1"/>
</dbReference>
<evidence type="ECO:0000256" key="2">
    <source>
        <dbReference type="ARBA" id="ARBA00022801"/>
    </source>
</evidence>
<keyword evidence="5" id="KW-1185">Reference proteome</keyword>
<reference evidence="5" key="2">
    <citation type="submission" date="2023-07" db="EMBL/GenBank/DDBJ databases">
        <title>Shewanella mangrovi sp. nov., an acetaldehyde- degrading bacterium isolated from mangrove sediment.</title>
        <authorList>
            <person name="Liu Y."/>
        </authorList>
    </citation>
    <scope>NUCLEOTIDE SEQUENCE [LARGE SCALE GENOMIC DNA]</scope>
    <source>
        <strain evidence="5">C32</strain>
    </source>
</reference>
<dbReference type="InterPro" id="IPR003140">
    <property type="entry name" value="PLipase/COase/thioEstase"/>
</dbReference>
<dbReference type="RefSeq" id="WP_238895117.1">
    <property type="nucleotide sequence ID" value="NZ_JAKOGG010000002.1"/>
</dbReference>
<sequence length="200" mass="21375">MSKKVAILLHGVGSNGADMAPLASHWQQQVKDVLWLTPNAPFHSDMGNGYQWFSLQGITNANRPERIAAARSAFDAQLNTLFSQYDIDPRHDRVVLVGFSQGAMMSLDALVSARYPLTGVVAFSGRLASPMPYQIKQAVPVLLVHGLSDPVVPHTESASAATALTALGHKVSSQFEPGIPHTISASGVTAAASFIKHCFE</sequence>
<evidence type="ECO:0000313" key="5">
    <source>
        <dbReference type="Proteomes" id="UP001201549"/>
    </source>
</evidence>
<organism evidence="4 5">
    <name type="scientific">Shewanella electrica</name>
    <dbReference type="NCBI Taxonomy" id="515560"/>
    <lineage>
        <taxon>Bacteria</taxon>
        <taxon>Pseudomonadati</taxon>
        <taxon>Pseudomonadota</taxon>
        <taxon>Gammaproteobacteria</taxon>
        <taxon>Alteromonadales</taxon>
        <taxon>Shewanellaceae</taxon>
        <taxon>Shewanella</taxon>
    </lineage>
</organism>
<dbReference type="EMBL" id="JAKOGG010000002">
    <property type="protein sequence ID" value="MCS4555726.1"/>
    <property type="molecule type" value="Genomic_DNA"/>
</dbReference>
<dbReference type="Proteomes" id="UP001201549">
    <property type="component" value="Unassembled WGS sequence"/>
</dbReference>
<dbReference type="PANTHER" id="PTHR10655">
    <property type="entry name" value="LYSOPHOSPHOLIPASE-RELATED"/>
    <property type="match status" value="1"/>
</dbReference>
<dbReference type="InterPro" id="IPR050565">
    <property type="entry name" value="LYPA1-2/EST-like"/>
</dbReference>
<dbReference type="InterPro" id="IPR029058">
    <property type="entry name" value="AB_hydrolase_fold"/>
</dbReference>
<comment type="caution">
    <text evidence="4">The sequence shown here is derived from an EMBL/GenBank/DDBJ whole genome shotgun (WGS) entry which is preliminary data.</text>
</comment>
<comment type="similarity">
    <text evidence="1">Belongs to the AB hydrolase superfamily. AB hydrolase 2 family.</text>
</comment>
<evidence type="ECO:0000313" key="4">
    <source>
        <dbReference type="EMBL" id="MCS4555726.1"/>
    </source>
</evidence>
<proteinExistence type="inferred from homology"/>
<evidence type="ECO:0000259" key="3">
    <source>
        <dbReference type="Pfam" id="PF02230"/>
    </source>
</evidence>
<dbReference type="PANTHER" id="PTHR10655:SF17">
    <property type="entry name" value="LYSOPHOSPHOLIPASE-LIKE PROTEIN 1"/>
    <property type="match status" value="1"/>
</dbReference>
<feature type="domain" description="Phospholipase/carboxylesterase/thioesterase" evidence="3">
    <location>
        <begin position="3"/>
        <end position="198"/>
    </location>
</feature>
<name>A0ABT2FIB4_9GAMM</name>
<gene>
    <name evidence="4" type="ORF">L9G74_04690</name>
</gene>
<reference evidence="4 5" key="1">
    <citation type="submission" date="2022-02" db="EMBL/GenBank/DDBJ databases">
        <authorList>
            <person name="Zhuang L."/>
        </authorList>
    </citation>
    <scope>NUCLEOTIDE SEQUENCE [LARGE SCALE GENOMIC DNA]</scope>
    <source>
        <strain evidence="4 5">C32</strain>
    </source>
</reference>
<protein>
    <submittedName>
        <fullName evidence="4">Prolyl oligopeptidase family serine peptidase</fullName>
    </submittedName>
</protein>
<evidence type="ECO:0000256" key="1">
    <source>
        <dbReference type="ARBA" id="ARBA00006499"/>
    </source>
</evidence>
<dbReference type="SUPFAM" id="SSF53474">
    <property type="entry name" value="alpha/beta-Hydrolases"/>
    <property type="match status" value="1"/>
</dbReference>
<accession>A0ABT2FIB4</accession>
<keyword evidence="2" id="KW-0378">Hydrolase</keyword>